<feature type="transmembrane region" description="Helical" evidence="1">
    <location>
        <begin position="81"/>
        <end position="103"/>
    </location>
</feature>
<dbReference type="EMBL" id="JAAKFY010000011">
    <property type="protein sequence ID" value="KAF3850082.1"/>
    <property type="molecule type" value="Genomic_DNA"/>
</dbReference>
<keyword evidence="1" id="KW-0812">Transmembrane</keyword>
<evidence type="ECO:0000313" key="2">
    <source>
        <dbReference type="EMBL" id="KAF3850082.1"/>
    </source>
</evidence>
<gene>
    <name evidence="2" type="ORF">F7725_019801</name>
</gene>
<organism evidence="2 3">
    <name type="scientific">Dissostichus mawsoni</name>
    <name type="common">Antarctic cod</name>
    <dbReference type="NCBI Taxonomy" id="36200"/>
    <lineage>
        <taxon>Eukaryota</taxon>
        <taxon>Metazoa</taxon>
        <taxon>Chordata</taxon>
        <taxon>Craniata</taxon>
        <taxon>Vertebrata</taxon>
        <taxon>Euteleostomi</taxon>
        <taxon>Actinopterygii</taxon>
        <taxon>Neopterygii</taxon>
        <taxon>Teleostei</taxon>
        <taxon>Neoteleostei</taxon>
        <taxon>Acanthomorphata</taxon>
        <taxon>Eupercaria</taxon>
        <taxon>Perciformes</taxon>
        <taxon>Notothenioidei</taxon>
        <taxon>Nototheniidae</taxon>
        <taxon>Dissostichus</taxon>
    </lineage>
</organism>
<keyword evidence="1" id="KW-1133">Transmembrane helix</keyword>
<keyword evidence="3" id="KW-1185">Reference proteome</keyword>
<dbReference type="AlphaFoldDB" id="A0A7J5YKR6"/>
<dbReference type="Proteomes" id="UP000518266">
    <property type="component" value="Unassembled WGS sequence"/>
</dbReference>
<feature type="transmembrane region" description="Helical" evidence="1">
    <location>
        <begin position="246"/>
        <end position="267"/>
    </location>
</feature>
<evidence type="ECO:0000256" key="1">
    <source>
        <dbReference type="SAM" id="Phobius"/>
    </source>
</evidence>
<accession>A0A7J5YKR6</accession>
<comment type="caution">
    <text evidence="2">The sequence shown here is derived from an EMBL/GenBank/DDBJ whole genome shotgun (WGS) entry which is preliminary data.</text>
</comment>
<keyword evidence="1" id="KW-0472">Membrane</keyword>
<reference evidence="2 3" key="1">
    <citation type="submission" date="2020-03" db="EMBL/GenBank/DDBJ databases">
        <title>Dissostichus mawsoni Genome sequencing and assembly.</title>
        <authorList>
            <person name="Park H."/>
        </authorList>
    </citation>
    <scope>NUCLEOTIDE SEQUENCE [LARGE SCALE GENOMIC DNA]</scope>
    <source>
        <strain evidence="2">DM0001</strain>
        <tissue evidence="2">Muscle</tissue>
    </source>
</reference>
<dbReference type="OrthoDB" id="1938156at2759"/>
<name>A0A7J5YKR6_DISMA</name>
<evidence type="ECO:0000313" key="3">
    <source>
        <dbReference type="Proteomes" id="UP000518266"/>
    </source>
</evidence>
<proteinExistence type="predicted"/>
<sequence length="293" mass="31079">MLADSLKACRPEGAAARRIRERQKGSCMKAGMPVSKVVAVRGFWVVVADRFAVVPRHDTGCAVSAVTIEVVIRAPPAARTVLSFFALAPLATVFGGVVAMMVITSSSTSHDITLCAIHLRRSLQGVGLGRRLLLVPERWEEAAAAAAAAATAGDVAEAVMAAQSSRVAESRRHHDAGHHHAVRVDGAARRVAVVEVHGAALCGAEQVGRVAGVRAMVRVEVMDVGVIVQAIGYHREPPIGHPPASLALGVYVFTVGLPAVLFVSFMWPDKERLTELEEEGEILMVTRGRVTQT</sequence>
<protein>
    <submittedName>
        <fullName evidence="2">Uncharacterized protein</fullName>
    </submittedName>
</protein>